<keyword evidence="14 25" id="KW-0503">Monooxygenase</keyword>
<evidence type="ECO:0000256" key="4">
    <source>
        <dbReference type="ARBA" id="ARBA00010617"/>
    </source>
</evidence>
<evidence type="ECO:0000256" key="20">
    <source>
        <dbReference type="ARBA" id="ARBA00051419"/>
    </source>
</evidence>
<dbReference type="EMBL" id="JAYMYQ010000011">
    <property type="protein sequence ID" value="KAK7305546.1"/>
    <property type="molecule type" value="Genomic_DNA"/>
</dbReference>
<reference evidence="26 27" key="1">
    <citation type="submission" date="2024-01" db="EMBL/GenBank/DDBJ databases">
        <title>The genomes of 5 underutilized Papilionoideae crops provide insights into root nodulation and disease resistanc.</title>
        <authorList>
            <person name="Jiang F."/>
        </authorList>
    </citation>
    <scope>NUCLEOTIDE SEQUENCE [LARGE SCALE GENOMIC DNA]</scope>
    <source>
        <strain evidence="26">LVBAO_FW01</strain>
        <tissue evidence="26">Leaves</tissue>
    </source>
</reference>
<dbReference type="GO" id="GO:0020037">
    <property type="term" value="F:heme binding"/>
    <property type="evidence" value="ECO:0007669"/>
    <property type="project" value="InterPro"/>
</dbReference>
<evidence type="ECO:0000256" key="22">
    <source>
        <dbReference type="ARBA" id="ARBA00052887"/>
    </source>
</evidence>
<keyword evidence="16" id="KW-0325">Glycoprotein</keyword>
<comment type="catalytic activity">
    <reaction evidence="21">
        <text>L-valine + 2 reduced [NADPH--hemoprotein reductase] + 2 O2 = (E)-2-methylpropanal oxime + 2 oxidized [NADPH--hemoprotein reductase] + CO2 + 3 H2O + 2 H(+)</text>
        <dbReference type="Rhea" id="RHEA:28606"/>
        <dbReference type="Rhea" id="RHEA-COMP:11964"/>
        <dbReference type="Rhea" id="RHEA-COMP:11965"/>
        <dbReference type="ChEBI" id="CHEBI:15377"/>
        <dbReference type="ChEBI" id="CHEBI:15378"/>
        <dbReference type="ChEBI" id="CHEBI:15379"/>
        <dbReference type="ChEBI" id="CHEBI:16526"/>
        <dbReference type="ChEBI" id="CHEBI:57618"/>
        <dbReference type="ChEBI" id="CHEBI:57762"/>
        <dbReference type="ChEBI" id="CHEBI:58210"/>
        <dbReference type="ChEBI" id="CHEBI:61143"/>
        <dbReference type="EC" id="1.14.14.38"/>
    </reaction>
</comment>
<accession>A0AAN9JW97</accession>
<dbReference type="InterPro" id="IPR036396">
    <property type="entry name" value="Cyt_P450_sf"/>
</dbReference>
<comment type="catalytic activity">
    <reaction evidence="17">
        <text>L-valine + reduced [NADPH--hemoprotein reductase] + O2 = N-hydroxy-L-valine + oxidized [NADPH--hemoprotein reductase] + H2O + 2 H(+)</text>
        <dbReference type="Rhea" id="RHEA:30491"/>
        <dbReference type="Rhea" id="RHEA-COMP:11964"/>
        <dbReference type="Rhea" id="RHEA-COMP:11965"/>
        <dbReference type="ChEBI" id="CHEBI:15377"/>
        <dbReference type="ChEBI" id="CHEBI:15378"/>
        <dbReference type="ChEBI" id="CHEBI:15379"/>
        <dbReference type="ChEBI" id="CHEBI:57618"/>
        <dbReference type="ChEBI" id="CHEBI:57762"/>
        <dbReference type="ChEBI" id="CHEBI:58210"/>
        <dbReference type="ChEBI" id="CHEBI:61140"/>
    </reaction>
</comment>
<evidence type="ECO:0000256" key="7">
    <source>
        <dbReference type="ARBA" id="ARBA00022723"/>
    </source>
</evidence>
<keyword evidence="27" id="KW-1185">Reference proteome</keyword>
<keyword evidence="6" id="KW-0812">Transmembrane</keyword>
<proteinExistence type="inferred from homology"/>
<gene>
    <name evidence="26" type="ORF">VNO77_43452</name>
</gene>
<evidence type="ECO:0000256" key="18">
    <source>
        <dbReference type="ARBA" id="ARBA00051234"/>
    </source>
</evidence>
<keyword evidence="9" id="KW-0492">Microsome</keyword>
<dbReference type="InterPro" id="IPR017972">
    <property type="entry name" value="Cyt_P450_CS"/>
</dbReference>
<dbReference type="Gene3D" id="1.10.630.10">
    <property type="entry name" value="Cytochrome P450"/>
    <property type="match status" value="1"/>
</dbReference>
<keyword evidence="15" id="KW-0472">Membrane</keyword>
<evidence type="ECO:0000256" key="9">
    <source>
        <dbReference type="ARBA" id="ARBA00022848"/>
    </source>
</evidence>
<organism evidence="26 27">
    <name type="scientific">Canavalia gladiata</name>
    <name type="common">Sword bean</name>
    <name type="synonym">Dolichos gladiatus</name>
    <dbReference type="NCBI Taxonomy" id="3824"/>
    <lineage>
        <taxon>Eukaryota</taxon>
        <taxon>Viridiplantae</taxon>
        <taxon>Streptophyta</taxon>
        <taxon>Embryophyta</taxon>
        <taxon>Tracheophyta</taxon>
        <taxon>Spermatophyta</taxon>
        <taxon>Magnoliopsida</taxon>
        <taxon>eudicotyledons</taxon>
        <taxon>Gunneridae</taxon>
        <taxon>Pentapetalae</taxon>
        <taxon>rosids</taxon>
        <taxon>fabids</taxon>
        <taxon>Fabales</taxon>
        <taxon>Fabaceae</taxon>
        <taxon>Papilionoideae</taxon>
        <taxon>50 kb inversion clade</taxon>
        <taxon>NPAAA clade</taxon>
        <taxon>indigoferoid/millettioid clade</taxon>
        <taxon>Phaseoleae</taxon>
        <taxon>Canavalia</taxon>
    </lineage>
</organism>
<comment type="cofactor">
    <cofactor evidence="1 24">
        <name>heme</name>
        <dbReference type="ChEBI" id="CHEBI:30413"/>
    </cofactor>
</comment>
<name>A0AAN9JW97_CANGL</name>
<evidence type="ECO:0000256" key="16">
    <source>
        <dbReference type="ARBA" id="ARBA00023180"/>
    </source>
</evidence>
<comment type="function">
    <text evidence="23">Involved in the biosynthesis of the cyanogenic glucosides linamarin and lotaustralin and of the nitirle glucosides rhodiocyanoside A and D. Can use L-isoleucine &gt; L-valine as substrate, but not L-leucine, L-phenylalanine or L-tyrosine. Catalyzes multi-step reactions starting with two successive N-hydroxylations using L-isoleucine and, to a lower extent, L-valine as substrates leading to the formation of N,N-dihydroxy-L-valine and N,N-dihydroxy-L-isoleucine, respectively; following spontaneous reactions lead to the production of (E)-2-methylpropanal oxime and (1E,2S)-2-methylbutanal oxime, respectively.</text>
</comment>
<evidence type="ECO:0000256" key="21">
    <source>
        <dbReference type="ARBA" id="ARBA00052460"/>
    </source>
</evidence>
<comment type="catalytic activity">
    <reaction evidence="18">
        <text>N-hydroxy-L-isoleucine + reduced [NADPH--hemoprotein reductase] + O2 = N,N-dihydroxy-L-isoleucine + oxidized [NADPH--hemoprotein reductase] + H2O + H(+)</text>
        <dbReference type="Rhea" id="RHEA:30483"/>
        <dbReference type="Rhea" id="RHEA-COMP:11964"/>
        <dbReference type="Rhea" id="RHEA-COMP:11965"/>
        <dbReference type="ChEBI" id="CHEBI:15377"/>
        <dbReference type="ChEBI" id="CHEBI:15378"/>
        <dbReference type="ChEBI" id="CHEBI:15379"/>
        <dbReference type="ChEBI" id="CHEBI:57618"/>
        <dbReference type="ChEBI" id="CHEBI:58210"/>
        <dbReference type="ChEBI" id="CHEBI:61131"/>
        <dbReference type="ChEBI" id="CHEBI:61133"/>
    </reaction>
</comment>
<comment type="catalytic activity">
    <reaction evidence="22">
        <text>L-isoleucine + reduced [NADPH--hemoprotein reductase] + O2 = N-hydroxy-L-isoleucine + oxidized [NADPH--hemoprotein reductase] + H2O + 2 H(+)</text>
        <dbReference type="Rhea" id="RHEA:30479"/>
        <dbReference type="Rhea" id="RHEA-COMP:11964"/>
        <dbReference type="Rhea" id="RHEA-COMP:11965"/>
        <dbReference type="ChEBI" id="CHEBI:15377"/>
        <dbReference type="ChEBI" id="CHEBI:15378"/>
        <dbReference type="ChEBI" id="CHEBI:15379"/>
        <dbReference type="ChEBI" id="CHEBI:57618"/>
        <dbReference type="ChEBI" id="CHEBI:58045"/>
        <dbReference type="ChEBI" id="CHEBI:58210"/>
        <dbReference type="ChEBI" id="CHEBI:61131"/>
    </reaction>
</comment>
<evidence type="ECO:0000256" key="14">
    <source>
        <dbReference type="ARBA" id="ARBA00023033"/>
    </source>
</evidence>
<keyword evidence="11" id="KW-1133">Transmembrane helix</keyword>
<sequence>MSILKLQDKKHRYSLKSIKTTLLPLGPTPWPIVGNLPELLTNKSAFRWIQKLMNDLNTEIACIRLGNIHVIPVTSPEIARKFLVKNDAVFASRPLNWSSEYISGGYLTVATVPMGEQWKKMKKVLSNELLSPLRHNWLHDKRVQEADNLVCFVYNQCKSGGGLVDVRVAAQHYAGNVIRRVIFNKRYFGKGREDGGPGFEEVEHVEALFTLLNYLFAFSISDYLPCVRGFDLDGHKKLTKEASKVVKKYHDPIIEDRIQQWNDGKRVLEEDLLDVFISLKDGHGNALLTQDEIKSQITEMMIATVDNPSNAIEWGLSEMINKPELVKKATEELDQVVGKKRQVQETDFAKLNYVKACAREAFRLHPINDFSIPHVSVEDTVVSNYSTNYFIPKGSHVLLRRQGIGHNPKVWKEPLKFKPERHLKNDGSTLVLAEPSLDILTFSTGRRSCPGLMLGTAMTFMLFGRLLHAFDWSVPPNHSTIDLSESQGDTTKAKPLVAFAKPRLLPEAYCEVKKNVSNLFHSILDEI</sequence>
<dbReference type="SUPFAM" id="SSF48264">
    <property type="entry name" value="Cytochrome P450"/>
    <property type="match status" value="1"/>
</dbReference>
<keyword evidence="12 25" id="KW-0560">Oxidoreductase</keyword>
<dbReference type="PROSITE" id="PS00086">
    <property type="entry name" value="CYTOCHROME_P450"/>
    <property type="match status" value="1"/>
</dbReference>
<comment type="subcellular location">
    <subcellularLocation>
        <location evidence="2">Microsome membrane</location>
        <topology evidence="2">Single-pass type II membrane protein</topology>
    </subcellularLocation>
</comment>
<keyword evidence="8" id="KW-0256">Endoplasmic reticulum</keyword>
<dbReference type="PRINTS" id="PR00463">
    <property type="entry name" value="EP450I"/>
</dbReference>
<dbReference type="Pfam" id="PF00067">
    <property type="entry name" value="p450"/>
    <property type="match status" value="1"/>
</dbReference>
<evidence type="ECO:0000256" key="17">
    <source>
        <dbReference type="ARBA" id="ARBA00051005"/>
    </source>
</evidence>
<dbReference type="InterPro" id="IPR002401">
    <property type="entry name" value="Cyt_P450_E_grp-I"/>
</dbReference>
<evidence type="ECO:0000256" key="1">
    <source>
        <dbReference type="ARBA" id="ARBA00001971"/>
    </source>
</evidence>
<evidence type="ECO:0000256" key="23">
    <source>
        <dbReference type="ARBA" id="ARBA00058503"/>
    </source>
</evidence>
<evidence type="ECO:0000313" key="27">
    <source>
        <dbReference type="Proteomes" id="UP001367508"/>
    </source>
</evidence>
<evidence type="ECO:0000256" key="3">
    <source>
        <dbReference type="ARBA" id="ARBA00005179"/>
    </source>
</evidence>
<comment type="similarity">
    <text evidence="4 25">Belongs to the cytochrome P450 family.</text>
</comment>
<evidence type="ECO:0000256" key="12">
    <source>
        <dbReference type="ARBA" id="ARBA00023002"/>
    </source>
</evidence>
<keyword evidence="7 24" id="KW-0479">Metal-binding</keyword>
<dbReference type="Proteomes" id="UP001367508">
    <property type="component" value="Unassembled WGS sequence"/>
</dbReference>
<evidence type="ECO:0000313" key="26">
    <source>
        <dbReference type="EMBL" id="KAK7305546.1"/>
    </source>
</evidence>
<evidence type="ECO:0000256" key="2">
    <source>
        <dbReference type="ARBA" id="ARBA00004464"/>
    </source>
</evidence>
<keyword evidence="13 24" id="KW-0408">Iron</keyword>
<comment type="catalytic activity">
    <reaction evidence="19">
        <text>N-hydroxy-L-valine + reduced [NADPH--hemoprotein reductase] + O2 = N,N-dihydroxy-L-valine + oxidized [NADPH--hemoprotein reductase] + H2O + H(+)</text>
        <dbReference type="Rhea" id="RHEA:30495"/>
        <dbReference type="Rhea" id="RHEA-COMP:11964"/>
        <dbReference type="Rhea" id="RHEA-COMP:11965"/>
        <dbReference type="ChEBI" id="CHEBI:15377"/>
        <dbReference type="ChEBI" id="CHEBI:15378"/>
        <dbReference type="ChEBI" id="CHEBI:15379"/>
        <dbReference type="ChEBI" id="CHEBI:57618"/>
        <dbReference type="ChEBI" id="CHEBI:58210"/>
        <dbReference type="ChEBI" id="CHEBI:61140"/>
        <dbReference type="ChEBI" id="CHEBI:61142"/>
    </reaction>
</comment>
<dbReference type="AlphaFoldDB" id="A0AAN9JW97"/>
<evidence type="ECO:0000256" key="15">
    <source>
        <dbReference type="ARBA" id="ARBA00023136"/>
    </source>
</evidence>
<evidence type="ECO:0000256" key="19">
    <source>
        <dbReference type="ARBA" id="ARBA00051269"/>
    </source>
</evidence>
<dbReference type="GO" id="GO:0005506">
    <property type="term" value="F:iron ion binding"/>
    <property type="evidence" value="ECO:0007669"/>
    <property type="project" value="InterPro"/>
</dbReference>
<evidence type="ECO:0000256" key="11">
    <source>
        <dbReference type="ARBA" id="ARBA00022989"/>
    </source>
</evidence>
<evidence type="ECO:0000256" key="13">
    <source>
        <dbReference type="ARBA" id="ARBA00023004"/>
    </source>
</evidence>
<protein>
    <submittedName>
        <fullName evidence="26">Uncharacterized protein</fullName>
    </submittedName>
</protein>
<comment type="pathway">
    <text evidence="3">Secondary metabolite biosynthesis.</text>
</comment>
<dbReference type="PANTHER" id="PTHR47944:SF19">
    <property type="entry name" value="CYTOCHROME P450 77A4"/>
    <property type="match status" value="1"/>
</dbReference>
<dbReference type="GO" id="GO:0019756">
    <property type="term" value="P:cyanogenic glycoside biosynthetic process"/>
    <property type="evidence" value="ECO:0007669"/>
    <property type="project" value="UniProtKB-ARBA"/>
</dbReference>
<dbReference type="FunFam" id="1.10.630.10:FF:000037">
    <property type="entry name" value="Cytochrome P450 9"/>
    <property type="match status" value="1"/>
</dbReference>
<dbReference type="InterPro" id="IPR001128">
    <property type="entry name" value="Cyt_P450"/>
</dbReference>
<dbReference type="GO" id="GO:0102002">
    <property type="term" value="F:valine N-monooxygenase (oxime forming) activity"/>
    <property type="evidence" value="ECO:0007669"/>
    <property type="project" value="UniProtKB-EC"/>
</dbReference>
<keyword evidence="5 24" id="KW-0349">Heme</keyword>
<comment type="caution">
    <text evidence="26">The sequence shown here is derived from an EMBL/GenBank/DDBJ whole genome shotgun (WGS) entry which is preliminary data.</text>
</comment>
<comment type="catalytic activity">
    <reaction evidence="20">
        <text>L-isoleucine + 2 reduced [NADPH--hemoprotein reductase] + 2 O2 = (1E,2S)-2-methylbutanal oxime + 2 oxidized [NADPH--hemoprotein reductase] + CO2 + 3 H2O + 2 H(+)</text>
        <dbReference type="Rhea" id="RHEA:28602"/>
        <dbReference type="Rhea" id="RHEA-COMP:11964"/>
        <dbReference type="Rhea" id="RHEA-COMP:11965"/>
        <dbReference type="ChEBI" id="CHEBI:15377"/>
        <dbReference type="ChEBI" id="CHEBI:15378"/>
        <dbReference type="ChEBI" id="CHEBI:15379"/>
        <dbReference type="ChEBI" id="CHEBI:16526"/>
        <dbReference type="ChEBI" id="CHEBI:57618"/>
        <dbReference type="ChEBI" id="CHEBI:58045"/>
        <dbReference type="ChEBI" id="CHEBI:58210"/>
        <dbReference type="ChEBI" id="CHEBI:134628"/>
        <dbReference type="EC" id="1.14.14.39"/>
    </reaction>
</comment>
<dbReference type="GO" id="GO:0102001">
    <property type="term" value="F:isoleucine N-monooxygenase (oxime forming) activity"/>
    <property type="evidence" value="ECO:0007669"/>
    <property type="project" value="UniProtKB-EC"/>
</dbReference>
<feature type="binding site" description="axial binding residue" evidence="24">
    <location>
        <position position="449"/>
    </location>
    <ligand>
        <name>heme</name>
        <dbReference type="ChEBI" id="CHEBI:30413"/>
    </ligand>
    <ligandPart>
        <name>Fe</name>
        <dbReference type="ChEBI" id="CHEBI:18248"/>
    </ligandPart>
</feature>
<evidence type="ECO:0000256" key="5">
    <source>
        <dbReference type="ARBA" id="ARBA00022617"/>
    </source>
</evidence>
<evidence type="ECO:0000256" key="24">
    <source>
        <dbReference type="PIRSR" id="PIRSR602401-1"/>
    </source>
</evidence>
<evidence type="ECO:0000256" key="8">
    <source>
        <dbReference type="ARBA" id="ARBA00022824"/>
    </source>
</evidence>
<evidence type="ECO:0000256" key="10">
    <source>
        <dbReference type="ARBA" id="ARBA00022968"/>
    </source>
</evidence>
<keyword evidence="10" id="KW-0735">Signal-anchor</keyword>
<evidence type="ECO:0000256" key="6">
    <source>
        <dbReference type="ARBA" id="ARBA00022692"/>
    </source>
</evidence>
<dbReference type="PANTHER" id="PTHR47944">
    <property type="entry name" value="CYTOCHROME P450 98A9"/>
    <property type="match status" value="1"/>
</dbReference>
<evidence type="ECO:0000256" key="25">
    <source>
        <dbReference type="RuleBase" id="RU000461"/>
    </source>
</evidence>